<dbReference type="InterPro" id="IPR036397">
    <property type="entry name" value="RNaseH_sf"/>
</dbReference>
<gene>
    <name evidence="2" type="ORF">ACAOBT_LOCUS5076</name>
</gene>
<keyword evidence="1" id="KW-0472">Membrane</keyword>
<keyword evidence="1" id="KW-0812">Transmembrane</keyword>
<keyword evidence="3" id="KW-1185">Reference proteome</keyword>
<keyword evidence="1" id="KW-1133">Transmembrane helix</keyword>
<dbReference type="GO" id="GO:0003676">
    <property type="term" value="F:nucleic acid binding"/>
    <property type="evidence" value="ECO:0007669"/>
    <property type="project" value="InterPro"/>
</dbReference>
<organism evidence="2 3">
    <name type="scientific">Acanthoscelides obtectus</name>
    <name type="common">Bean weevil</name>
    <name type="synonym">Bruchus obtectus</name>
    <dbReference type="NCBI Taxonomy" id="200917"/>
    <lineage>
        <taxon>Eukaryota</taxon>
        <taxon>Metazoa</taxon>
        <taxon>Ecdysozoa</taxon>
        <taxon>Arthropoda</taxon>
        <taxon>Hexapoda</taxon>
        <taxon>Insecta</taxon>
        <taxon>Pterygota</taxon>
        <taxon>Neoptera</taxon>
        <taxon>Endopterygota</taxon>
        <taxon>Coleoptera</taxon>
        <taxon>Polyphaga</taxon>
        <taxon>Cucujiformia</taxon>
        <taxon>Chrysomeloidea</taxon>
        <taxon>Chrysomelidae</taxon>
        <taxon>Bruchinae</taxon>
        <taxon>Bruchini</taxon>
        <taxon>Acanthoscelides</taxon>
    </lineage>
</organism>
<reference evidence="2" key="1">
    <citation type="submission" date="2022-03" db="EMBL/GenBank/DDBJ databases">
        <authorList>
            <person name="Sayadi A."/>
        </authorList>
    </citation>
    <scope>NUCLEOTIDE SEQUENCE</scope>
</reference>
<proteinExistence type="predicted"/>
<accession>A0A9P0P1K9</accession>
<evidence type="ECO:0000313" key="3">
    <source>
        <dbReference type="Proteomes" id="UP001152888"/>
    </source>
</evidence>
<feature type="transmembrane region" description="Helical" evidence="1">
    <location>
        <begin position="6"/>
        <end position="26"/>
    </location>
</feature>
<dbReference type="OrthoDB" id="10017160at2759"/>
<sequence length="107" mass="12051">MFSKAIALFFIFLGILSIYILFIICGRTNSAANSCRKCSLFGFSKLLFIANRQSALIPAIFRIPKNKAVFNNVESLDHPPYSPDLSPNDFFTFPKIKNRLGGQRRSS</sequence>
<dbReference type="Proteomes" id="UP001152888">
    <property type="component" value="Unassembled WGS sequence"/>
</dbReference>
<dbReference type="Gene3D" id="3.30.420.10">
    <property type="entry name" value="Ribonuclease H-like superfamily/Ribonuclease H"/>
    <property type="match status" value="1"/>
</dbReference>
<dbReference type="AlphaFoldDB" id="A0A9P0P1K9"/>
<name>A0A9P0P1K9_ACAOB</name>
<evidence type="ECO:0000313" key="2">
    <source>
        <dbReference type="EMBL" id="CAH1963220.1"/>
    </source>
</evidence>
<comment type="caution">
    <text evidence="2">The sequence shown here is derived from an EMBL/GenBank/DDBJ whole genome shotgun (WGS) entry which is preliminary data.</text>
</comment>
<evidence type="ECO:0000256" key="1">
    <source>
        <dbReference type="SAM" id="Phobius"/>
    </source>
</evidence>
<dbReference type="EMBL" id="CAKOFQ010006706">
    <property type="protein sequence ID" value="CAH1963220.1"/>
    <property type="molecule type" value="Genomic_DNA"/>
</dbReference>
<protein>
    <submittedName>
        <fullName evidence="2">Uncharacterized protein</fullName>
    </submittedName>
</protein>